<name>A0A0E0BB55_9ORYZ</name>
<keyword evidence="3" id="KW-1185">Reference proteome</keyword>
<feature type="compositionally biased region" description="Polar residues" evidence="1">
    <location>
        <begin position="235"/>
        <end position="257"/>
    </location>
</feature>
<protein>
    <submittedName>
        <fullName evidence="2">Uncharacterized protein</fullName>
    </submittedName>
</protein>
<dbReference type="Gramene" id="OGLUM10G11530.1">
    <property type="protein sequence ID" value="OGLUM10G11530.1"/>
    <property type="gene ID" value="OGLUM10G11530"/>
</dbReference>
<sequence length="301" mass="31575">MGLVDLSSLSAVKSPDPFVRTLTGVKEAGLVTSSINTPSSFLSSTSLLVKWKMVEGTPKAGVAAVKSKPDEATTTSGRSHPPSEMMLARGGWMGGREREGGGLRMVVSDIKGDSGRGWNGWIGHVANNASSTKTQLGGHRGWGSHVLHPDPMRMIKTSKHAISVGSINRRGMGCSDDVSNEEMTPKDVPKTSSSRQSHLDPARLSPFHDPVFTREKNTTEAEATAMSLADAHGTLPNTTCPSTSSSMAPMSRYNNGSTGSGRGPPPAGAQAEMECMVVELKLLVLELECGSSTTALGIGNT</sequence>
<feature type="region of interest" description="Disordered" evidence="1">
    <location>
        <begin position="167"/>
        <end position="209"/>
    </location>
</feature>
<evidence type="ECO:0000313" key="3">
    <source>
        <dbReference type="Proteomes" id="UP000026961"/>
    </source>
</evidence>
<dbReference type="Proteomes" id="UP000026961">
    <property type="component" value="Chromosome 10"/>
</dbReference>
<dbReference type="HOGENOM" id="CLU_925510_0_0_1"/>
<feature type="region of interest" description="Disordered" evidence="1">
    <location>
        <begin position="65"/>
        <end position="86"/>
    </location>
</feature>
<evidence type="ECO:0000256" key="1">
    <source>
        <dbReference type="SAM" id="MobiDB-lite"/>
    </source>
</evidence>
<reference evidence="2" key="1">
    <citation type="submission" date="2015-04" db="UniProtKB">
        <authorList>
            <consortium name="EnsemblPlants"/>
        </authorList>
    </citation>
    <scope>IDENTIFICATION</scope>
</reference>
<dbReference type="EnsemblPlants" id="OGLUM10G11530.1">
    <property type="protein sequence ID" value="OGLUM10G11530.1"/>
    <property type="gene ID" value="OGLUM10G11530"/>
</dbReference>
<evidence type="ECO:0000313" key="2">
    <source>
        <dbReference type="EnsemblPlants" id="OGLUM10G11530.1"/>
    </source>
</evidence>
<dbReference type="AlphaFoldDB" id="A0A0E0BB55"/>
<reference evidence="2" key="2">
    <citation type="submission" date="2018-05" db="EMBL/GenBank/DDBJ databases">
        <title>OgluRS3 (Oryza glumaepatula Reference Sequence Version 3).</title>
        <authorList>
            <person name="Zhang J."/>
            <person name="Kudrna D."/>
            <person name="Lee S."/>
            <person name="Talag J."/>
            <person name="Welchert J."/>
            <person name="Wing R.A."/>
        </authorList>
    </citation>
    <scope>NUCLEOTIDE SEQUENCE [LARGE SCALE GENOMIC DNA]</scope>
</reference>
<proteinExistence type="predicted"/>
<feature type="region of interest" description="Disordered" evidence="1">
    <location>
        <begin position="232"/>
        <end position="269"/>
    </location>
</feature>
<organism evidence="2">
    <name type="scientific">Oryza glumipatula</name>
    <dbReference type="NCBI Taxonomy" id="40148"/>
    <lineage>
        <taxon>Eukaryota</taxon>
        <taxon>Viridiplantae</taxon>
        <taxon>Streptophyta</taxon>
        <taxon>Embryophyta</taxon>
        <taxon>Tracheophyta</taxon>
        <taxon>Spermatophyta</taxon>
        <taxon>Magnoliopsida</taxon>
        <taxon>Liliopsida</taxon>
        <taxon>Poales</taxon>
        <taxon>Poaceae</taxon>
        <taxon>BOP clade</taxon>
        <taxon>Oryzoideae</taxon>
        <taxon>Oryzeae</taxon>
        <taxon>Oryzinae</taxon>
        <taxon>Oryza</taxon>
    </lineage>
</organism>
<accession>A0A0E0BB55</accession>